<feature type="active site" description="Proton acceptor" evidence="7">
    <location>
        <position position="135"/>
    </location>
</feature>
<dbReference type="PANTHER" id="PTHR35333">
    <property type="entry name" value="BETA-LACTAMASE"/>
    <property type="match status" value="1"/>
</dbReference>
<dbReference type="SUPFAM" id="SSF56601">
    <property type="entry name" value="beta-lactamase/transpeptidase-like"/>
    <property type="match status" value="1"/>
</dbReference>
<feature type="active site" evidence="7">
    <location>
        <position position="187"/>
    </location>
</feature>
<dbReference type="Proteomes" id="UP000016943">
    <property type="component" value="Chromosome"/>
</dbReference>
<keyword evidence="11" id="KW-0472">Membrane</keyword>
<evidence type="ECO:0000256" key="7">
    <source>
        <dbReference type="PIRSR" id="PIRSR618044-1"/>
    </source>
</evidence>
<evidence type="ECO:0000256" key="6">
    <source>
        <dbReference type="ARBA" id="ARBA00023316"/>
    </source>
</evidence>
<dbReference type="GO" id="GO:0009252">
    <property type="term" value="P:peptidoglycan biosynthetic process"/>
    <property type="evidence" value="ECO:0007669"/>
    <property type="project" value="UniProtKB-KW"/>
</dbReference>
<evidence type="ECO:0000313" key="14">
    <source>
        <dbReference type="EMBL" id="AGU15680.1"/>
    </source>
</evidence>
<dbReference type="HOGENOM" id="CLU_027070_3_0_11"/>
<dbReference type="RefSeq" id="WP_021012070.1">
    <property type="nucleotide sequence ID" value="NC_022198.1"/>
</dbReference>
<dbReference type="GeneID" id="78250311"/>
<keyword evidence="3" id="KW-0378">Hydrolase</keyword>
<evidence type="ECO:0000256" key="9">
    <source>
        <dbReference type="RuleBase" id="RU004016"/>
    </source>
</evidence>
<dbReference type="GO" id="GO:0008800">
    <property type="term" value="F:beta-lactamase activity"/>
    <property type="evidence" value="ECO:0007669"/>
    <property type="project" value="InterPro"/>
</dbReference>
<feature type="region of interest" description="Disordered" evidence="10">
    <location>
        <begin position="26"/>
        <end position="85"/>
    </location>
</feature>
<evidence type="ECO:0000256" key="5">
    <source>
        <dbReference type="ARBA" id="ARBA00022984"/>
    </source>
</evidence>
<evidence type="ECO:0000313" key="15">
    <source>
        <dbReference type="Proteomes" id="UP000016943"/>
    </source>
</evidence>
<evidence type="ECO:0000256" key="12">
    <source>
        <dbReference type="SAM" id="SignalP"/>
    </source>
</evidence>
<feature type="compositionally biased region" description="Low complexity" evidence="10">
    <location>
        <begin position="32"/>
        <end position="44"/>
    </location>
</feature>
<comment type="similarity">
    <text evidence="1 9">Belongs to the peptidase S11 family.</text>
</comment>
<feature type="active site" description="Acyl-ester intermediate" evidence="7">
    <location>
        <position position="132"/>
    </location>
</feature>
<keyword evidence="6" id="KW-0961">Cell wall biogenesis/degradation</keyword>
<gene>
    <name evidence="14" type="ORF">CARG_07815</name>
</gene>
<dbReference type="KEGG" id="caz:CARG_07815"/>
<feature type="domain" description="Peptidase S11 D-alanyl-D-alanine carboxypeptidase A N-terminal" evidence="13">
    <location>
        <begin position="101"/>
        <end position="322"/>
    </location>
</feature>
<dbReference type="GO" id="GO:0030655">
    <property type="term" value="P:beta-lactam antibiotic catabolic process"/>
    <property type="evidence" value="ECO:0007669"/>
    <property type="project" value="InterPro"/>
</dbReference>
<feature type="chain" id="PRO_5004643206" description="Peptidase S11 D-alanyl-D-alanine carboxypeptidase A N-terminal domain-containing protein" evidence="12">
    <location>
        <begin position="35"/>
        <end position="414"/>
    </location>
</feature>
<dbReference type="OrthoDB" id="3663940at2"/>
<evidence type="ECO:0000256" key="2">
    <source>
        <dbReference type="ARBA" id="ARBA00022729"/>
    </source>
</evidence>
<dbReference type="EMBL" id="CP006365">
    <property type="protein sequence ID" value="AGU15680.1"/>
    <property type="molecule type" value="Genomic_DNA"/>
</dbReference>
<dbReference type="PANTHER" id="PTHR35333:SF4">
    <property type="entry name" value="SLR0121 PROTEIN"/>
    <property type="match status" value="1"/>
</dbReference>
<accession>U3GVY8</accession>
<feature type="transmembrane region" description="Helical" evidence="11">
    <location>
        <begin position="392"/>
        <end position="411"/>
    </location>
</feature>
<dbReference type="STRING" id="1348662.CARG_07815"/>
<keyword evidence="11" id="KW-0812">Transmembrane</keyword>
<dbReference type="AlphaFoldDB" id="U3GVY8"/>
<evidence type="ECO:0000256" key="10">
    <source>
        <dbReference type="SAM" id="MobiDB-lite"/>
    </source>
</evidence>
<dbReference type="InterPro" id="IPR001967">
    <property type="entry name" value="Peptidase_S11_N"/>
</dbReference>
<dbReference type="eggNOG" id="COG1686">
    <property type="taxonomic scope" value="Bacteria"/>
</dbReference>
<evidence type="ECO:0000256" key="8">
    <source>
        <dbReference type="PIRSR" id="PIRSR618044-2"/>
    </source>
</evidence>
<feature type="region of interest" description="Disordered" evidence="10">
    <location>
        <begin position="345"/>
        <end position="382"/>
    </location>
</feature>
<dbReference type="InterPro" id="IPR000871">
    <property type="entry name" value="Beta-lactam_class-A"/>
</dbReference>
<keyword evidence="11" id="KW-1133">Transmembrane helix</keyword>
<keyword evidence="5" id="KW-0573">Peptidoglycan synthesis</keyword>
<dbReference type="PRINTS" id="PR00725">
    <property type="entry name" value="DADACBPTASE1"/>
</dbReference>
<dbReference type="GO" id="GO:0071555">
    <property type="term" value="P:cell wall organization"/>
    <property type="evidence" value="ECO:0007669"/>
    <property type="project" value="UniProtKB-KW"/>
</dbReference>
<keyword evidence="2 12" id="KW-0732">Signal</keyword>
<dbReference type="Gene3D" id="3.40.710.10">
    <property type="entry name" value="DD-peptidase/beta-lactamase superfamily"/>
    <property type="match status" value="1"/>
</dbReference>
<proteinExistence type="inferred from homology"/>
<feature type="binding site" evidence="8">
    <location>
        <position position="293"/>
    </location>
    <ligand>
        <name>substrate</name>
    </ligand>
</feature>
<dbReference type="GO" id="GO:0009002">
    <property type="term" value="F:serine-type D-Ala-D-Ala carboxypeptidase activity"/>
    <property type="evidence" value="ECO:0007669"/>
    <property type="project" value="InterPro"/>
</dbReference>
<dbReference type="InterPro" id="IPR012338">
    <property type="entry name" value="Beta-lactam/transpept-like"/>
</dbReference>
<dbReference type="GO" id="GO:0006508">
    <property type="term" value="P:proteolysis"/>
    <property type="evidence" value="ECO:0007669"/>
    <property type="project" value="InterPro"/>
</dbReference>
<organism evidence="14 15">
    <name type="scientific">Corynebacterium argentoratense DSM 44202</name>
    <dbReference type="NCBI Taxonomy" id="1348662"/>
    <lineage>
        <taxon>Bacteria</taxon>
        <taxon>Bacillati</taxon>
        <taxon>Actinomycetota</taxon>
        <taxon>Actinomycetes</taxon>
        <taxon>Mycobacteriales</taxon>
        <taxon>Corynebacteriaceae</taxon>
        <taxon>Corynebacterium</taxon>
    </lineage>
</organism>
<evidence type="ECO:0000256" key="3">
    <source>
        <dbReference type="ARBA" id="ARBA00022801"/>
    </source>
</evidence>
<reference evidence="14 15" key="1">
    <citation type="journal article" date="2013" name="Genome Announc.">
        <title>Whole-Genome Sequence of the Clinical Strain Corynebacterium argentoratense DSM 44202, Isolated from a Human Throat Specimen.</title>
        <authorList>
            <person name="Bomholt C."/>
            <person name="Glaub A."/>
            <person name="Gravermann K."/>
            <person name="Albersmeier A."/>
            <person name="Brinkrolf K."/>
            <person name="Ruckert C."/>
            <person name="Tauch A."/>
        </authorList>
    </citation>
    <scope>NUCLEOTIDE SEQUENCE [LARGE SCALE GENOMIC DNA]</scope>
    <source>
        <strain evidence="14">DSM 44202</strain>
    </source>
</reference>
<evidence type="ECO:0000256" key="4">
    <source>
        <dbReference type="ARBA" id="ARBA00022960"/>
    </source>
</evidence>
<keyword evidence="4" id="KW-0133">Cell shape</keyword>
<evidence type="ECO:0000256" key="1">
    <source>
        <dbReference type="ARBA" id="ARBA00007164"/>
    </source>
</evidence>
<dbReference type="Pfam" id="PF00768">
    <property type="entry name" value="Peptidase_S11"/>
    <property type="match status" value="1"/>
</dbReference>
<keyword evidence="15" id="KW-1185">Reference proteome</keyword>
<dbReference type="GO" id="GO:0046677">
    <property type="term" value="P:response to antibiotic"/>
    <property type="evidence" value="ECO:0007669"/>
    <property type="project" value="InterPro"/>
</dbReference>
<sequence>MVDWLGVRASRVGLVALLSAGTVGLVPPAPPATAATPAPRSTAPDTSGCPHRERPEAAADTSEVVAPGSSTPTPPPAPSKPAGGQKMAECGIVAEDGFVVPDILASAWIVYDLDSGEVFATKDPHGRYRPASVIKGLLALEVAERLKLDDPAPVSLDSAEAEGSAVGIHPEGTYTVRDLLNGLLLASGNDAAHALAQLLGGDADTLKAINARARSLGTQDTYAATYSGLDAPGMQTSAYDLALIYQQVFSNEVLLPIFATDHVDFPGWGDRPGYELWNDNGLLYNTEGGFAGKTGYTDDARHTFAGAVERDGRRIAAIVLDTTVDKGRAWEQAEALIDAAYATPEGSEPVGSVRNSLKPADGQDSVREVTSPTRDADAHSTGLGSGVVTGTLALSLTALAVLVVAGVAFAVRRR</sequence>
<name>U3GVY8_9CORY</name>
<dbReference type="PATRIC" id="fig|1348662.3.peg.1544"/>
<evidence type="ECO:0000259" key="13">
    <source>
        <dbReference type="Pfam" id="PF00768"/>
    </source>
</evidence>
<feature type="signal peptide" evidence="12">
    <location>
        <begin position="1"/>
        <end position="34"/>
    </location>
</feature>
<dbReference type="GO" id="GO:0008360">
    <property type="term" value="P:regulation of cell shape"/>
    <property type="evidence" value="ECO:0007669"/>
    <property type="project" value="UniProtKB-KW"/>
</dbReference>
<dbReference type="InterPro" id="IPR018044">
    <property type="entry name" value="Peptidase_S11"/>
</dbReference>
<evidence type="ECO:0000256" key="11">
    <source>
        <dbReference type="SAM" id="Phobius"/>
    </source>
</evidence>
<protein>
    <recommendedName>
        <fullName evidence="13">Peptidase S11 D-alanyl-D-alanine carboxypeptidase A N-terminal domain-containing protein</fullName>
    </recommendedName>
</protein>